<feature type="region of interest" description="Disordered" evidence="1">
    <location>
        <begin position="190"/>
        <end position="217"/>
    </location>
</feature>
<feature type="region of interest" description="Disordered" evidence="1">
    <location>
        <begin position="459"/>
        <end position="494"/>
    </location>
</feature>
<proteinExistence type="predicted"/>
<dbReference type="Proteomes" id="UP001626550">
    <property type="component" value="Unassembled WGS sequence"/>
</dbReference>
<name>A0ABD2QCL8_9PLAT</name>
<sequence>MDYPKSPEKSSPSFPENADEEDDVPNEEMIQHENEIGDEPRVPEINSVPQTITSGPNSPREDFDEVDMDVENQSSAEISCYDNLTFCGEGSDKKVHWTNRDIQILLDRVEAHLEDFSVLKKHKGVWQAIGMEMEPLGFTTEHCYNKWKNLRRDVRLLVNNPSKAVRNAEVLRRVARLILIIYPNVDASTMQVNSERPSGKSTPKSNGSKKKADSANGYETPAKMRAMSPMQFNTPNSNIIVPTNPESRLYTAPLPQPRYSGQYYPPNSSPLAANSFTNMYKNNNVCMKKAEVIVSNSSGQALNNAVLFMQSQLLINNAMKQEEERTHSPYLNGITESAESEGSQKSNVASLASSILTNLCTSGNTNSLLSTLVESLSGGHNSPCSPGQQNQNTLLVDRMQLRSELSEIVERLKDEEVVHSRLTEMVAHLADELRQAGQRRQLAIDQLICFVKTGSIPQAGSSRGSCTPNSQSQVPTSQPNTSIGQSNDGGIMIG</sequence>
<dbReference type="InterPro" id="IPR044822">
    <property type="entry name" value="Myb_DNA-bind_4"/>
</dbReference>
<evidence type="ECO:0000313" key="3">
    <source>
        <dbReference type="EMBL" id="KAL3316496.1"/>
    </source>
</evidence>
<keyword evidence="4" id="KW-1185">Reference proteome</keyword>
<protein>
    <recommendedName>
        <fullName evidence="2">Myb-like domain-containing protein</fullName>
    </recommendedName>
</protein>
<feature type="compositionally biased region" description="Basic and acidic residues" evidence="1">
    <location>
        <begin position="29"/>
        <end position="42"/>
    </location>
</feature>
<evidence type="ECO:0000259" key="2">
    <source>
        <dbReference type="PROSITE" id="PS50090"/>
    </source>
</evidence>
<feature type="domain" description="Myb-like" evidence="2">
    <location>
        <begin position="89"/>
        <end position="151"/>
    </location>
</feature>
<feature type="compositionally biased region" description="Polar residues" evidence="1">
    <location>
        <begin position="47"/>
        <end position="57"/>
    </location>
</feature>
<evidence type="ECO:0000256" key="1">
    <source>
        <dbReference type="SAM" id="MobiDB-lite"/>
    </source>
</evidence>
<dbReference type="AlphaFoldDB" id="A0ABD2QCL8"/>
<gene>
    <name evidence="3" type="ORF">Ciccas_004855</name>
</gene>
<comment type="caution">
    <text evidence="3">The sequence shown here is derived from an EMBL/GenBank/DDBJ whole genome shotgun (WGS) entry which is preliminary data.</text>
</comment>
<dbReference type="PROSITE" id="PS50090">
    <property type="entry name" value="MYB_LIKE"/>
    <property type="match status" value="1"/>
</dbReference>
<dbReference type="Pfam" id="PF13837">
    <property type="entry name" value="Myb_DNA-bind_4"/>
    <property type="match status" value="1"/>
</dbReference>
<evidence type="ECO:0000313" key="4">
    <source>
        <dbReference type="Proteomes" id="UP001626550"/>
    </source>
</evidence>
<feature type="compositionally biased region" description="Polar residues" evidence="1">
    <location>
        <begin position="459"/>
        <end position="488"/>
    </location>
</feature>
<feature type="compositionally biased region" description="Polar residues" evidence="1">
    <location>
        <begin position="190"/>
        <end position="206"/>
    </location>
</feature>
<dbReference type="InterPro" id="IPR001005">
    <property type="entry name" value="SANT/Myb"/>
</dbReference>
<feature type="region of interest" description="Disordered" evidence="1">
    <location>
        <begin position="1"/>
        <end position="63"/>
    </location>
</feature>
<accession>A0ABD2QCL8</accession>
<dbReference type="EMBL" id="JBJKFK010000531">
    <property type="protein sequence ID" value="KAL3316496.1"/>
    <property type="molecule type" value="Genomic_DNA"/>
</dbReference>
<feature type="compositionally biased region" description="Acidic residues" evidence="1">
    <location>
        <begin position="17"/>
        <end position="26"/>
    </location>
</feature>
<organism evidence="3 4">
    <name type="scientific">Cichlidogyrus casuarinus</name>
    <dbReference type="NCBI Taxonomy" id="1844966"/>
    <lineage>
        <taxon>Eukaryota</taxon>
        <taxon>Metazoa</taxon>
        <taxon>Spiralia</taxon>
        <taxon>Lophotrochozoa</taxon>
        <taxon>Platyhelminthes</taxon>
        <taxon>Monogenea</taxon>
        <taxon>Monopisthocotylea</taxon>
        <taxon>Dactylogyridea</taxon>
        <taxon>Ancyrocephalidae</taxon>
        <taxon>Cichlidogyrus</taxon>
    </lineage>
</organism>
<reference evidence="3 4" key="1">
    <citation type="submission" date="2024-11" db="EMBL/GenBank/DDBJ databases">
        <title>Adaptive evolution of stress response genes in parasites aligns with host niche diversity.</title>
        <authorList>
            <person name="Hahn C."/>
            <person name="Resl P."/>
        </authorList>
    </citation>
    <scope>NUCLEOTIDE SEQUENCE [LARGE SCALE GENOMIC DNA]</scope>
    <source>
        <strain evidence="3">EGGRZ-B1_66</strain>
        <tissue evidence="3">Body</tissue>
    </source>
</reference>